<evidence type="ECO:0000313" key="3">
    <source>
        <dbReference type="EMBL" id="SFB35200.1"/>
    </source>
</evidence>
<keyword evidence="1" id="KW-0472">Membrane</keyword>
<evidence type="ECO:0000259" key="2">
    <source>
        <dbReference type="Pfam" id="PF07786"/>
    </source>
</evidence>
<dbReference type="RefSeq" id="WP_177205687.1">
    <property type="nucleotide sequence ID" value="NZ_FOJY01000024.1"/>
</dbReference>
<keyword evidence="1" id="KW-0812">Transmembrane</keyword>
<feature type="transmembrane region" description="Helical" evidence="1">
    <location>
        <begin position="100"/>
        <end position="118"/>
    </location>
</feature>
<organism evidence="3 4">
    <name type="scientific">Acetitomaculum ruminis DSM 5522</name>
    <dbReference type="NCBI Taxonomy" id="1120918"/>
    <lineage>
        <taxon>Bacteria</taxon>
        <taxon>Bacillati</taxon>
        <taxon>Bacillota</taxon>
        <taxon>Clostridia</taxon>
        <taxon>Lachnospirales</taxon>
        <taxon>Lachnospiraceae</taxon>
        <taxon>Acetitomaculum</taxon>
    </lineage>
</organism>
<feature type="domain" description="Heparan-alpha-glucosaminide N-acetyltransferase catalytic" evidence="2">
    <location>
        <begin position="8"/>
        <end position="240"/>
    </location>
</feature>
<feature type="transmembrane region" description="Helical" evidence="1">
    <location>
        <begin position="184"/>
        <end position="204"/>
    </location>
</feature>
<evidence type="ECO:0000313" key="4">
    <source>
        <dbReference type="Proteomes" id="UP000198838"/>
    </source>
</evidence>
<feature type="transmembrane region" description="Helical" evidence="1">
    <location>
        <begin position="77"/>
        <end position="94"/>
    </location>
</feature>
<keyword evidence="4" id="KW-1185">Reference proteome</keyword>
<sequence>MEKTKDKRLGAIDTLRGITIVSMIIYHFCWDMVFIFDMKWKWFHGMEALIWERLICISFIFISGFCLVYSKNPIKRGVLLFLLGGLITTITYLVMPKNLIVFGILTLIGSCLIFVGLCKKWLMKIPPIVGIVSFLLLFLLTVNVEQKSIVFLGRKLINLPGFLYQNYFSSYLGFPHSDFFSRDYFPIIPWIFIFLLGFFVSIQIKKEMGNGKKFSLLKKEIPLFSILGKNSLIIYMIHQPLLYGLCLLLTII</sequence>
<dbReference type="EMBL" id="FOJY01000024">
    <property type="protein sequence ID" value="SFB35200.1"/>
    <property type="molecule type" value="Genomic_DNA"/>
</dbReference>
<feature type="transmembrane region" description="Helical" evidence="1">
    <location>
        <begin position="125"/>
        <end position="144"/>
    </location>
</feature>
<reference evidence="3 4" key="1">
    <citation type="submission" date="2016-10" db="EMBL/GenBank/DDBJ databases">
        <authorList>
            <person name="de Groot N.N."/>
        </authorList>
    </citation>
    <scope>NUCLEOTIDE SEQUENCE [LARGE SCALE GENOMIC DNA]</scope>
    <source>
        <strain evidence="3 4">DSM 5522</strain>
    </source>
</reference>
<dbReference type="Proteomes" id="UP000198838">
    <property type="component" value="Unassembled WGS sequence"/>
</dbReference>
<dbReference type="STRING" id="1120918.SAMN05216249_12410"/>
<evidence type="ECO:0000256" key="1">
    <source>
        <dbReference type="SAM" id="Phobius"/>
    </source>
</evidence>
<dbReference type="InterPro" id="IPR012429">
    <property type="entry name" value="HGSNAT_cat"/>
</dbReference>
<proteinExistence type="predicted"/>
<accession>A0A1I1AFE8</accession>
<protein>
    <submittedName>
        <fullName evidence="3">Uncharacterized membrane protein</fullName>
    </submittedName>
</protein>
<dbReference type="Pfam" id="PF07786">
    <property type="entry name" value="HGSNAT_cat"/>
    <property type="match status" value="1"/>
</dbReference>
<gene>
    <name evidence="3" type="ORF">SAMN05216249_12410</name>
</gene>
<name>A0A1I1AFE8_9FIRM</name>
<feature type="transmembrane region" description="Helical" evidence="1">
    <location>
        <begin position="48"/>
        <end position="70"/>
    </location>
</feature>
<dbReference type="AlphaFoldDB" id="A0A1I1AFE8"/>
<feature type="transmembrane region" description="Helical" evidence="1">
    <location>
        <begin position="15"/>
        <end position="36"/>
    </location>
</feature>
<keyword evidence="1" id="KW-1133">Transmembrane helix</keyword>